<protein>
    <submittedName>
        <fullName evidence="1">Uncharacterized protein</fullName>
    </submittedName>
</protein>
<comment type="caution">
    <text evidence="1">The sequence shown here is derived from an EMBL/GenBank/DDBJ whole genome shotgun (WGS) entry which is preliminary data.</text>
</comment>
<name>A0A4P6A1Z4_PLAAG</name>
<evidence type="ECO:0000313" key="1">
    <source>
        <dbReference type="EMBL" id="GDZ95057.1"/>
    </source>
</evidence>
<proteinExistence type="predicted"/>
<evidence type="ECO:0000313" key="2">
    <source>
        <dbReference type="Proteomes" id="UP000299794"/>
    </source>
</evidence>
<dbReference type="Proteomes" id="UP000299794">
    <property type="component" value="Unassembled WGS sequence"/>
</dbReference>
<organism evidence="1 2">
    <name type="scientific">Planktothrix agardhii CCAP 1459/11A</name>
    <dbReference type="NCBI Taxonomy" id="282420"/>
    <lineage>
        <taxon>Bacteria</taxon>
        <taxon>Bacillati</taxon>
        <taxon>Cyanobacteriota</taxon>
        <taxon>Cyanophyceae</taxon>
        <taxon>Oscillatoriophycideae</taxon>
        <taxon>Oscillatoriales</taxon>
        <taxon>Microcoleaceae</taxon>
        <taxon>Planktothrix</taxon>
    </lineage>
</organism>
<dbReference type="AlphaFoldDB" id="A0A4P6A1Z4"/>
<dbReference type="RefSeq" id="WP_141295039.1">
    <property type="nucleotide sequence ID" value="NZ_BJCD01000052.1"/>
</dbReference>
<sequence>MTTLWQSSNNHPDNATHLDIIRQWWASLQGQEIHWQQRLIPADGDYLSGLDWQPQRFDETFTIKNPEIRGITLYYFKPELPQELNITPHKLKLDSQQQQLYIFPQSQQQVVIRVEGYKPPYQIIELTDPDLAVGKDGMILFRDHQQLMDVKIKLSSDRLKLLKSKLNSTE</sequence>
<gene>
    <name evidence="1" type="ORF">PA905_32960</name>
</gene>
<reference evidence="2" key="1">
    <citation type="submission" date="2019-02" db="EMBL/GenBank/DDBJ databases">
        <title>Draft genome sequence of Planktothrix agardhii NIES-905.</title>
        <authorList>
            <person name="Yamaguchi H."/>
            <person name="Suzuki S."/>
            <person name="Kawachi M."/>
        </authorList>
    </citation>
    <scope>NUCLEOTIDE SEQUENCE [LARGE SCALE GENOMIC DNA]</scope>
    <source>
        <strain evidence="2">CCAP 1459/11A</strain>
    </source>
</reference>
<accession>A0A4P6A1Z4</accession>
<dbReference type="EMBL" id="BJCD01000052">
    <property type="protein sequence ID" value="GDZ95057.1"/>
    <property type="molecule type" value="Genomic_DNA"/>
</dbReference>